<dbReference type="EMBL" id="CAJVPL010000475">
    <property type="protein sequence ID" value="CAG8501284.1"/>
    <property type="molecule type" value="Genomic_DNA"/>
</dbReference>
<dbReference type="PANTHER" id="PTHR37450:SF1">
    <property type="entry name" value="CIPC PROTEIN"/>
    <property type="match status" value="1"/>
</dbReference>
<evidence type="ECO:0000313" key="1">
    <source>
        <dbReference type="EMBL" id="CAG8501284.1"/>
    </source>
</evidence>
<proteinExistence type="predicted"/>
<protein>
    <submittedName>
        <fullName evidence="1">10177_t:CDS:1</fullName>
    </submittedName>
</protein>
<evidence type="ECO:0000313" key="2">
    <source>
        <dbReference type="Proteomes" id="UP000789831"/>
    </source>
</evidence>
<organism evidence="1 2">
    <name type="scientific">Ambispora gerdemannii</name>
    <dbReference type="NCBI Taxonomy" id="144530"/>
    <lineage>
        <taxon>Eukaryota</taxon>
        <taxon>Fungi</taxon>
        <taxon>Fungi incertae sedis</taxon>
        <taxon>Mucoromycota</taxon>
        <taxon>Glomeromycotina</taxon>
        <taxon>Glomeromycetes</taxon>
        <taxon>Archaeosporales</taxon>
        <taxon>Ambisporaceae</taxon>
        <taxon>Ambispora</taxon>
    </lineage>
</organism>
<dbReference type="PANTHER" id="PTHR37450">
    <property type="entry name" value="CIPC PROTEIN"/>
    <property type="match status" value="1"/>
</dbReference>
<dbReference type="OrthoDB" id="9895617at2759"/>
<gene>
    <name evidence="1" type="ORF">AGERDE_LOCUS4260</name>
</gene>
<sequence>MVDHEEFVKSYDRSVGEAHHGEVYKLPYESVADAAAFAAFRAFEKKQMKEGKQVEHALAKELIAGLVAVETIKLIKTKRLDFIDKNKALYQARKAAHKLYDEQYGHETED</sequence>
<dbReference type="InterPro" id="IPR022234">
    <property type="entry name" value="DUF3759"/>
</dbReference>
<keyword evidence="2" id="KW-1185">Reference proteome</keyword>
<dbReference type="Proteomes" id="UP000789831">
    <property type="component" value="Unassembled WGS sequence"/>
</dbReference>
<accession>A0A9N8ZML3</accession>
<reference evidence="1" key="1">
    <citation type="submission" date="2021-06" db="EMBL/GenBank/DDBJ databases">
        <authorList>
            <person name="Kallberg Y."/>
            <person name="Tangrot J."/>
            <person name="Rosling A."/>
        </authorList>
    </citation>
    <scope>NUCLEOTIDE SEQUENCE</scope>
    <source>
        <strain evidence="1">MT106</strain>
    </source>
</reference>
<comment type="caution">
    <text evidence="1">The sequence shown here is derived from an EMBL/GenBank/DDBJ whole genome shotgun (WGS) entry which is preliminary data.</text>
</comment>
<dbReference type="AlphaFoldDB" id="A0A9N8ZML3"/>
<dbReference type="Pfam" id="PF12585">
    <property type="entry name" value="DUF3759"/>
    <property type="match status" value="1"/>
</dbReference>
<name>A0A9N8ZML3_9GLOM</name>